<reference evidence="1" key="1">
    <citation type="submission" date="2018-11" db="EMBL/GenBank/DDBJ databases">
        <authorList>
            <person name="Grassa J C."/>
        </authorList>
    </citation>
    <scope>NUCLEOTIDE SEQUENCE [LARGE SCALE GENOMIC DNA]</scope>
</reference>
<dbReference type="AlphaFoldDB" id="A0A803QDW7"/>
<dbReference type="EnsemblPlants" id="evm.model.09.1268">
    <property type="protein sequence ID" value="cds.evm.model.09.1268"/>
    <property type="gene ID" value="evm.TU.09.1268"/>
</dbReference>
<protein>
    <submittedName>
        <fullName evidence="1">Uncharacterized protein</fullName>
    </submittedName>
</protein>
<sequence>MVLLEPYCPLPLEVGTEESQLSSQHATNNWRNLLTLGCRDWDLAIRSNTEDLTKRSKELLHQIKEHEDVVAKKWSNVEVEVSRTKDEAKKQRQADQ</sequence>
<dbReference type="Gramene" id="evm.model.09.1268">
    <property type="protein sequence ID" value="cds.evm.model.09.1268"/>
    <property type="gene ID" value="evm.TU.09.1268"/>
</dbReference>
<evidence type="ECO:0000313" key="1">
    <source>
        <dbReference type="EnsemblPlants" id="cds.evm.model.09.1268"/>
    </source>
</evidence>
<keyword evidence="2" id="KW-1185">Reference proteome</keyword>
<accession>A0A803QDW7</accession>
<proteinExistence type="predicted"/>
<evidence type="ECO:0000313" key="2">
    <source>
        <dbReference type="Proteomes" id="UP000596661"/>
    </source>
</evidence>
<dbReference type="Proteomes" id="UP000596661">
    <property type="component" value="Chromosome 9"/>
</dbReference>
<organism evidence="1 2">
    <name type="scientific">Cannabis sativa</name>
    <name type="common">Hemp</name>
    <name type="synonym">Marijuana</name>
    <dbReference type="NCBI Taxonomy" id="3483"/>
    <lineage>
        <taxon>Eukaryota</taxon>
        <taxon>Viridiplantae</taxon>
        <taxon>Streptophyta</taxon>
        <taxon>Embryophyta</taxon>
        <taxon>Tracheophyta</taxon>
        <taxon>Spermatophyta</taxon>
        <taxon>Magnoliopsida</taxon>
        <taxon>eudicotyledons</taxon>
        <taxon>Gunneridae</taxon>
        <taxon>Pentapetalae</taxon>
        <taxon>rosids</taxon>
        <taxon>fabids</taxon>
        <taxon>Rosales</taxon>
        <taxon>Cannabaceae</taxon>
        <taxon>Cannabis</taxon>
    </lineage>
</organism>
<reference evidence="1" key="2">
    <citation type="submission" date="2021-03" db="UniProtKB">
        <authorList>
            <consortium name="EnsemblPlants"/>
        </authorList>
    </citation>
    <scope>IDENTIFICATION</scope>
</reference>
<name>A0A803QDW7_CANSA</name>
<dbReference type="EMBL" id="UZAU01000765">
    <property type="status" value="NOT_ANNOTATED_CDS"/>
    <property type="molecule type" value="Genomic_DNA"/>
</dbReference>